<keyword evidence="4" id="KW-1185">Reference proteome</keyword>
<feature type="signal peptide" evidence="2">
    <location>
        <begin position="1"/>
        <end position="20"/>
    </location>
</feature>
<proteinExistence type="predicted"/>
<protein>
    <recommendedName>
        <fullName evidence="5">Secreted protein</fullName>
    </recommendedName>
</protein>
<accession>A0ABS1B8R4</accession>
<name>A0ABS1B8R4_9MICO</name>
<evidence type="ECO:0000313" key="3">
    <source>
        <dbReference type="EMBL" id="MBK0330582.1"/>
    </source>
</evidence>
<dbReference type="PROSITE" id="PS51257">
    <property type="entry name" value="PROKAR_LIPOPROTEIN"/>
    <property type="match status" value="1"/>
</dbReference>
<organism evidence="3 4">
    <name type="scientific">Brachybacterium halotolerans</name>
    <dbReference type="NCBI Taxonomy" id="2795215"/>
    <lineage>
        <taxon>Bacteria</taxon>
        <taxon>Bacillati</taxon>
        <taxon>Actinomycetota</taxon>
        <taxon>Actinomycetes</taxon>
        <taxon>Micrococcales</taxon>
        <taxon>Dermabacteraceae</taxon>
        <taxon>Brachybacterium</taxon>
    </lineage>
</organism>
<dbReference type="EMBL" id="JAEDAJ010000001">
    <property type="protein sequence ID" value="MBK0330582.1"/>
    <property type="molecule type" value="Genomic_DNA"/>
</dbReference>
<evidence type="ECO:0000256" key="1">
    <source>
        <dbReference type="SAM" id="MobiDB-lite"/>
    </source>
</evidence>
<dbReference type="RefSeq" id="WP_200501180.1">
    <property type="nucleotide sequence ID" value="NZ_JAEDAJ010000001.1"/>
</dbReference>
<sequence>MRRILCLCAASSLLALGLVACGSDSEVGSPTTAESTPEDSADEDSPSDKTTDSESNDTASDDTDGSDENDGSGPSTAGSTSIDTLWIDSSWSIEDVDEDLCATGGKTRSPYAQDDDMFICGPTAAGAEACDMAEGETVAMCITDPVGHRAIRFDSPTAAEGSMDQGDGDLIPLFVLLDDGSENGIQCATVAHDQEKHWHGKFSWYRCDDGSELLTDELIEETFDRGDDGSTWTVLRSVDTKAPEETPVTDAVFAGN</sequence>
<feature type="region of interest" description="Disordered" evidence="1">
    <location>
        <begin position="23"/>
        <end position="83"/>
    </location>
</feature>
<keyword evidence="2" id="KW-0732">Signal</keyword>
<comment type="caution">
    <text evidence="3">The sequence shown here is derived from an EMBL/GenBank/DDBJ whole genome shotgun (WGS) entry which is preliminary data.</text>
</comment>
<reference evidence="3 4" key="1">
    <citation type="submission" date="2020-12" db="EMBL/GenBank/DDBJ databases">
        <title>Brachybacterium sp. MASK1Z-5, whole genome shotgun sequence.</title>
        <authorList>
            <person name="Tuo L."/>
        </authorList>
    </citation>
    <scope>NUCLEOTIDE SEQUENCE [LARGE SCALE GENOMIC DNA]</scope>
    <source>
        <strain evidence="3 4">MASK1Z-5</strain>
    </source>
</reference>
<dbReference type="Proteomes" id="UP000612352">
    <property type="component" value="Unassembled WGS sequence"/>
</dbReference>
<evidence type="ECO:0000256" key="2">
    <source>
        <dbReference type="SAM" id="SignalP"/>
    </source>
</evidence>
<evidence type="ECO:0008006" key="5">
    <source>
        <dbReference type="Google" id="ProtNLM"/>
    </source>
</evidence>
<feature type="compositionally biased region" description="Acidic residues" evidence="1">
    <location>
        <begin position="36"/>
        <end position="45"/>
    </location>
</feature>
<feature type="compositionally biased region" description="Polar residues" evidence="1">
    <location>
        <begin position="72"/>
        <end position="83"/>
    </location>
</feature>
<feature type="chain" id="PRO_5046856858" description="Secreted protein" evidence="2">
    <location>
        <begin position="21"/>
        <end position="256"/>
    </location>
</feature>
<evidence type="ECO:0000313" key="4">
    <source>
        <dbReference type="Proteomes" id="UP000612352"/>
    </source>
</evidence>
<gene>
    <name evidence="3" type="ORF">I8D64_04115</name>
</gene>
<feature type="compositionally biased region" description="Acidic residues" evidence="1">
    <location>
        <begin position="59"/>
        <end position="70"/>
    </location>
</feature>